<dbReference type="InterPro" id="IPR000453">
    <property type="entry name" value="Chorismate_synth"/>
</dbReference>
<evidence type="ECO:0000256" key="10">
    <source>
        <dbReference type="ARBA" id="ARBA00023239"/>
    </source>
</evidence>
<dbReference type="InterPro" id="IPR020541">
    <property type="entry name" value="Chorismate_synthase_CS"/>
</dbReference>
<evidence type="ECO:0000256" key="9">
    <source>
        <dbReference type="ARBA" id="ARBA00023141"/>
    </source>
</evidence>
<comment type="caution">
    <text evidence="12">The sequence shown here is derived from an EMBL/GenBank/DDBJ whole genome shotgun (WGS) entry which is preliminary data.</text>
</comment>
<keyword evidence="13" id="KW-1185">Reference proteome</keyword>
<feature type="binding site" evidence="11">
    <location>
        <position position="331"/>
    </location>
    <ligand>
        <name>FMN</name>
        <dbReference type="ChEBI" id="CHEBI:58210"/>
    </ligand>
</feature>
<evidence type="ECO:0000256" key="11">
    <source>
        <dbReference type="HAMAP-Rule" id="MF_00300"/>
    </source>
</evidence>
<evidence type="ECO:0000256" key="7">
    <source>
        <dbReference type="ARBA" id="ARBA00022827"/>
    </source>
</evidence>
<evidence type="ECO:0000256" key="8">
    <source>
        <dbReference type="ARBA" id="ARBA00022857"/>
    </source>
</evidence>
<reference evidence="12" key="1">
    <citation type="submission" date="2020-08" db="EMBL/GenBank/DDBJ databases">
        <title>Genome public.</title>
        <authorList>
            <person name="Liu C."/>
            <person name="Sun Q."/>
        </authorList>
    </citation>
    <scope>NUCLEOTIDE SEQUENCE</scope>
    <source>
        <strain evidence="12">NSJ-32</strain>
    </source>
</reference>
<dbReference type="GO" id="GO:0010181">
    <property type="term" value="F:FMN binding"/>
    <property type="evidence" value="ECO:0007669"/>
    <property type="project" value="TreeGrafter"/>
</dbReference>
<comment type="cofactor">
    <cofactor evidence="11">
        <name>FMNH2</name>
        <dbReference type="ChEBI" id="CHEBI:57618"/>
    </cofactor>
    <text evidence="11">Reduced FMN (FMNH(2)).</text>
</comment>
<dbReference type="NCBIfam" id="NF003793">
    <property type="entry name" value="PRK05382.1"/>
    <property type="match status" value="1"/>
</dbReference>
<evidence type="ECO:0000313" key="13">
    <source>
        <dbReference type="Proteomes" id="UP000657006"/>
    </source>
</evidence>
<comment type="catalytic activity">
    <reaction evidence="11">
        <text>5-O-(1-carboxyvinyl)-3-phosphoshikimate = chorismate + phosphate</text>
        <dbReference type="Rhea" id="RHEA:21020"/>
        <dbReference type="ChEBI" id="CHEBI:29748"/>
        <dbReference type="ChEBI" id="CHEBI:43474"/>
        <dbReference type="ChEBI" id="CHEBI:57701"/>
        <dbReference type="EC" id="4.2.3.5"/>
    </reaction>
</comment>
<dbReference type="EC" id="4.2.3.5" evidence="3 11"/>
<dbReference type="GO" id="GO:0005829">
    <property type="term" value="C:cytosol"/>
    <property type="evidence" value="ECO:0007669"/>
    <property type="project" value="TreeGrafter"/>
</dbReference>
<feature type="binding site" evidence="11">
    <location>
        <position position="52"/>
    </location>
    <ligand>
        <name>NADP(+)</name>
        <dbReference type="ChEBI" id="CHEBI:58349"/>
    </ligand>
</feature>
<dbReference type="PIRSF" id="PIRSF001456">
    <property type="entry name" value="Chorismate_synth"/>
    <property type="match status" value="1"/>
</dbReference>
<name>A0A926DQP6_9FIRM</name>
<sequence length="373" mass="40221">MSDVWGNAVKLSIFGESHGPAIGVVLDGIEPGVRLDMEEIRRQMARRAPGQRLSTPRKEADEVQILSGVRDGLTCGTSICAMIANTNTRSADYERTAALLRPSHADYTGHIKYKGFEDFRGGGHFSGRITAPIVFAGAVCQQILRERLGVVAGSHILQLYKAGEGAFEDEDLTEETLDKLSHRRIPTLRADLESQIEAIIESARMSLDSVGGIVETAFLNLPAGLGDPFFDSMESRISHLLFSVPAVKGVSFGSGFGFAKMKGSEANDPFYLDDGAVRTRSNHNGGILGGITSGMPLVFQTVIKPTASIARPQQTVNLTAMKEETLSITGRHDPCIVLRAIPVLEAMGAIAIYDAWRSDSFGLTPETSRNENG</sequence>
<dbReference type="GO" id="GO:0009423">
    <property type="term" value="P:chorismate biosynthetic process"/>
    <property type="evidence" value="ECO:0007669"/>
    <property type="project" value="UniProtKB-UniRule"/>
</dbReference>
<dbReference type="Proteomes" id="UP000657006">
    <property type="component" value="Unassembled WGS sequence"/>
</dbReference>
<gene>
    <name evidence="11 12" type="primary">aroC</name>
    <name evidence="12" type="ORF">H8730_00660</name>
</gene>
<dbReference type="NCBIfam" id="TIGR00033">
    <property type="entry name" value="aroC"/>
    <property type="match status" value="1"/>
</dbReference>
<organism evidence="12 13">
    <name type="scientific">Bianquea renquensis</name>
    <dbReference type="NCBI Taxonomy" id="2763661"/>
    <lineage>
        <taxon>Bacteria</taxon>
        <taxon>Bacillati</taxon>
        <taxon>Bacillota</taxon>
        <taxon>Clostridia</taxon>
        <taxon>Eubacteriales</taxon>
        <taxon>Bianqueaceae</taxon>
        <taxon>Bianquea</taxon>
    </lineage>
</organism>
<feature type="binding site" evidence="11">
    <location>
        <begin position="304"/>
        <end position="308"/>
    </location>
    <ligand>
        <name>FMN</name>
        <dbReference type="ChEBI" id="CHEBI:58210"/>
    </ligand>
</feature>
<comment type="pathway">
    <text evidence="1 11">Metabolic intermediate biosynthesis; chorismate biosynthesis; chorismate from D-erythrose 4-phosphate and phosphoenolpyruvate: step 7/7.</text>
</comment>
<dbReference type="PANTHER" id="PTHR21085">
    <property type="entry name" value="CHORISMATE SYNTHASE"/>
    <property type="match status" value="1"/>
</dbReference>
<evidence type="ECO:0000313" key="12">
    <source>
        <dbReference type="EMBL" id="MBC8542062.1"/>
    </source>
</evidence>
<keyword evidence="7 11" id="KW-0274">FAD</keyword>
<keyword evidence="5 11" id="KW-0285">Flavoprotein</keyword>
<comment type="caution">
    <text evidence="11">Lacks conserved residue(s) required for the propagation of feature annotation.</text>
</comment>
<keyword evidence="9 11" id="KW-0057">Aromatic amino acid biosynthesis</keyword>
<dbReference type="AlphaFoldDB" id="A0A926DQP6"/>
<dbReference type="InterPro" id="IPR035904">
    <property type="entry name" value="Chorismate_synth_AroC_sf"/>
</dbReference>
<comment type="similarity">
    <text evidence="2 11">Belongs to the chorismate synthase family.</text>
</comment>
<feature type="binding site" evidence="11">
    <location>
        <position position="289"/>
    </location>
    <ligand>
        <name>FMN</name>
        <dbReference type="ChEBI" id="CHEBI:58210"/>
    </ligand>
</feature>
<comment type="function">
    <text evidence="11">Catalyzes the anti-1,4-elimination of the C-3 phosphate and the C-6 proR hydrogen from 5-enolpyruvylshikimate-3-phosphate (EPSP) to yield chorismate, which is the branch point compound that serves as the starting substrate for the three terminal pathways of aromatic amino acid biosynthesis. This reaction introduces a second double bond into the aromatic ring system.</text>
</comment>
<evidence type="ECO:0000256" key="6">
    <source>
        <dbReference type="ARBA" id="ARBA00022643"/>
    </source>
</evidence>
<keyword evidence="6 11" id="KW-0288">FMN</keyword>
<accession>A0A926DQP6</accession>
<evidence type="ECO:0000256" key="5">
    <source>
        <dbReference type="ARBA" id="ARBA00022630"/>
    </source>
</evidence>
<feature type="binding site" evidence="11">
    <location>
        <begin position="124"/>
        <end position="126"/>
    </location>
    <ligand>
        <name>FMN</name>
        <dbReference type="ChEBI" id="CHEBI:58210"/>
    </ligand>
</feature>
<feature type="binding site" evidence="11">
    <location>
        <position position="47"/>
    </location>
    <ligand>
        <name>NADP(+)</name>
        <dbReference type="ChEBI" id="CHEBI:58349"/>
    </ligand>
</feature>
<dbReference type="Pfam" id="PF01264">
    <property type="entry name" value="Chorismate_synt"/>
    <property type="match status" value="1"/>
</dbReference>
<comment type="subunit">
    <text evidence="11">Homotetramer.</text>
</comment>
<dbReference type="PROSITE" id="PS00788">
    <property type="entry name" value="CHORISMATE_SYNTHASE_2"/>
    <property type="match status" value="1"/>
</dbReference>
<evidence type="ECO:0000256" key="1">
    <source>
        <dbReference type="ARBA" id="ARBA00005044"/>
    </source>
</evidence>
<evidence type="ECO:0000256" key="2">
    <source>
        <dbReference type="ARBA" id="ARBA00008014"/>
    </source>
</evidence>
<keyword evidence="8 11" id="KW-0521">NADP</keyword>
<dbReference type="EMBL" id="JACRSQ010000001">
    <property type="protein sequence ID" value="MBC8542062.1"/>
    <property type="molecule type" value="Genomic_DNA"/>
</dbReference>
<dbReference type="PROSITE" id="PS00789">
    <property type="entry name" value="CHORISMATE_SYNTHASE_3"/>
    <property type="match status" value="1"/>
</dbReference>
<dbReference type="CDD" id="cd07304">
    <property type="entry name" value="Chorismate_synthase"/>
    <property type="match status" value="1"/>
</dbReference>
<dbReference type="GO" id="GO:0008652">
    <property type="term" value="P:amino acid biosynthetic process"/>
    <property type="evidence" value="ECO:0007669"/>
    <property type="project" value="UniProtKB-KW"/>
</dbReference>
<dbReference type="Gene3D" id="3.60.150.10">
    <property type="entry name" value="Chorismate synthase AroC"/>
    <property type="match status" value="1"/>
</dbReference>
<dbReference type="RefSeq" id="WP_249289138.1">
    <property type="nucleotide sequence ID" value="NZ_JACRSQ010000001.1"/>
</dbReference>
<dbReference type="SUPFAM" id="SSF103263">
    <property type="entry name" value="Chorismate synthase, AroC"/>
    <property type="match status" value="1"/>
</dbReference>
<evidence type="ECO:0000256" key="4">
    <source>
        <dbReference type="ARBA" id="ARBA00022605"/>
    </source>
</evidence>
<proteinExistence type="inferred from homology"/>
<dbReference type="PANTHER" id="PTHR21085:SF0">
    <property type="entry name" value="CHORISMATE SYNTHASE"/>
    <property type="match status" value="1"/>
</dbReference>
<dbReference type="HAMAP" id="MF_00300">
    <property type="entry name" value="Chorismate_synth"/>
    <property type="match status" value="1"/>
</dbReference>
<evidence type="ECO:0000256" key="3">
    <source>
        <dbReference type="ARBA" id="ARBA00013036"/>
    </source>
</evidence>
<keyword evidence="10 11" id="KW-0456">Lyase</keyword>
<protein>
    <recommendedName>
        <fullName evidence="3 11">Chorismate synthase</fullName>
        <shortName evidence="11">CS</shortName>
        <ecNumber evidence="3 11">4.2.3.5</ecNumber>
    </recommendedName>
    <alternativeName>
        <fullName evidence="11">5-enolpyruvylshikimate-3-phosphate phospholyase</fullName>
    </alternativeName>
</protein>
<keyword evidence="4 11" id="KW-0028">Amino-acid biosynthesis</keyword>
<dbReference type="GO" id="GO:0004107">
    <property type="term" value="F:chorismate synthase activity"/>
    <property type="evidence" value="ECO:0007669"/>
    <property type="project" value="UniProtKB-UniRule"/>
</dbReference>
<dbReference type="GO" id="GO:0009073">
    <property type="term" value="P:aromatic amino acid family biosynthetic process"/>
    <property type="evidence" value="ECO:0007669"/>
    <property type="project" value="UniProtKB-KW"/>
</dbReference>